<dbReference type="PROSITE" id="PS00491">
    <property type="entry name" value="PROLINE_PEPTIDASE"/>
    <property type="match status" value="1"/>
</dbReference>
<evidence type="ECO:0000256" key="2">
    <source>
        <dbReference type="ARBA" id="ARBA00022801"/>
    </source>
</evidence>
<dbReference type="AlphaFoldDB" id="A0A926HZD1"/>
<dbReference type="GO" id="GO:0004177">
    <property type="term" value="F:aminopeptidase activity"/>
    <property type="evidence" value="ECO:0007669"/>
    <property type="project" value="UniProtKB-KW"/>
</dbReference>
<gene>
    <name evidence="6" type="ORF">H8698_10080</name>
</gene>
<evidence type="ECO:0000313" key="7">
    <source>
        <dbReference type="Proteomes" id="UP000611762"/>
    </source>
</evidence>
<dbReference type="PANTHER" id="PTHR46112:SF3">
    <property type="entry name" value="AMINOPEPTIDASE YPDF"/>
    <property type="match status" value="1"/>
</dbReference>
<protein>
    <submittedName>
        <fullName evidence="6">Aminopeptidase P family protein</fullName>
    </submittedName>
</protein>
<dbReference type="PANTHER" id="PTHR46112">
    <property type="entry name" value="AMINOPEPTIDASE"/>
    <property type="match status" value="1"/>
</dbReference>
<dbReference type="Pfam" id="PF01321">
    <property type="entry name" value="Creatinase_N"/>
    <property type="match status" value="1"/>
</dbReference>
<dbReference type="Gene3D" id="3.90.230.10">
    <property type="entry name" value="Creatinase/methionine aminopeptidase superfamily"/>
    <property type="match status" value="1"/>
</dbReference>
<dbReference type="CDD" id="cd01092">
    <property type="entry name" value="APP-like"/>
    <property type="match status" value="1"/>
</dbReference>
<dbReference type="InterPro" id="IPR050659">
    <property type="entry name" value="Peptidase_M24B"/>
</dbReference>
<dbReference type="Proteomes" id="UP000611762">
    <property type="component" value="Unassembled WGS sequence"/>
</dbReference>
<dbReference type="Gene3D" id="3.40.350.10">
    <property type="entry name" value="Creatinase/prolidase N-terminal domain"/>
    <property type="match status" value="1"/>
</dbReference>
<proteinExistence type="inferred from homology"/>
<evidence type="ECO:0000256" key="3">
    <source>
        <dbReference type="RuleBase" id="RU000590"/>
    </source>
</evidence>
<dbReference type="InterPro" id="IPR036005">
    <property type="entry name" value="Creatinase/aminopeptidase-like"/>
</dbReference>
<sequence>MYIKRTQKLTKASPCASLITSPENIYYFSGFTGGEGALFIDQNRRLLFTDSRYTVQAHEQAPDFEIIDLAEKSLSAFLKGENLQTIGFEDDFVTFQTYLGLEKIADKSVWLPISDKILEIRMIKDETELAAIASAAKLADNAFSYILTQIAPGKTEREIALLLEFHMKQNGAEGLSFETIAASGVRSAMPHGTATDKVIEKNDFFTLDFGCKFQGYCSDMTRTVVVGKASDKQKQIYETVLSAQKAALSELSAGAMANVVDSVARNLIKDAGFGKYFGHGLGHSVGLKVHEKPSLSPKCSDILLPGELMTVEPGIYIENFGGVRIEDLVVIKEDGYENLVASPKELIEL</sequence>
<dbReference type="SUPFAM" id="SSF55920">
    <property type="entry name" value="Creatinase/aminopeptidase"/>
    <property type="match status" value="1"/>
</dbReference>
<dbReference type="EMBL" id="JACRSU010000003">
    <property type="protein sequence ID" value="MBC8541323.1"/>
    <property type="molecule type" value="Genomic_DNA"/>
</dbReference>
<dbReference type="InterPro" id="IPR029149">
    <property type="entry name" value="Creatin/AminoP/Spt16_N"/>
</dbReference>
<comment type="caution">
    <text evidence="6">The sequence shown here is derived from an EMBL/GenBank/DDBJ whole genome shotgun (WGS) entry which is preliminary data.</text>
</comment>
<keyword evidence="1 3" id="KW-0479">Metal-binding</keyword>
<dbReference type="InterPro" id="IPR000587">
    <property type="entry name" value="Creatinase_N"/>
</dbReference>
<dbReference type="InterPro" id="IPR001131">
    <property type="entry name" value="Peptidase_M24B_aminopep-P_CS"/>
</dbReference>
<dbReference type="InterPro" id="IPR000994">
    <property type="entry name" value="Pept_M24"/>
</dbReference>
<dbReference type="RefSeq" id="WP_249313372.1">
    <property type="nucleotide sequence ID" value="NZ_JACRSU010000003.1"/>
</dbReference>
<dbReference type="SUPFAM" id="SSF53092">
    <property type="entry name" value="Creatinase/prolidase N-terminal domain"/>
    <property type="match status" value="1"/>
</dbReference>
<dbReference type="Pfam" id="PF00557">
    <property type="entry name" value="Peptidase_M24"/>
    <property type="match status" value="1"/>
</dbReference>
<keyword evidence="2" id="KW-0378">Hydrolase</keyword>
<keyword evidence="7" id="KW-1185">Reference proteome</keyword>
<keyword evidence="6" id="KW-0031">Aminopeptidase</keyword>
<evidence type="ECO:0000256" key="1">
    <source>
        <dbReference type="ARBA" id="ARBA00022723"/>
    </source>
</evidence>
<organism evidence="6 7">
    <name type="scientific">Congzhengia minquanensis</name>
    <dbReference type="NCBI Taxonomy" id="2763657"/>
    <lineage>
        <taxon>Bacteria</taxon>
        <taxon>Bacillati</taxon>
        <taxon>Bacillota</taxon>
        <taxon>Clostridia</taxon>
        <taxon>Eubacteriales</taxon>
        <taxon>Oscillospiraceae</taxon>
        <taxon>Congzhengia</taxon>
    </lineage>
</organism>
<comment type="similarity">
    <text evidence="3">Belongs to the peptidase M24B family.</text>
</comment>
<feature type="domain" description="Creatinase N-terminal" evidence="5">
    <location>
        <begin position="10"/>
        <end position="123"/>
    </location>
</feature>
<accession>A0A926HZD1</accession>
<name>A0A926HZD1_9FIRM</name>
<feature type="domain" description="Peptidase M24" evidence="4">
    <location>
        <begin position="131"/>
        <end position="333"/>
    </location>
</feature>
<keyword evidence="6" id="KW-0645">Protease</keyword>
<evidence type="ECO:0000313" key="6">
    <source>
        <dbReference type="EMBL" id="MBC8541323.1"/>
    </source>
</evidence>
<dbReference type="GO" id="GO:0046872">
    <property type="term" value="F:metal ion binding"/>
    <property type="evidence" value="ECO:0007669"/>
    <property type="project" value="UniProtKB-KW"/>
</dbReference>
<evidence type="ECO:0000259" key="5">
    <source>
        <dbReference type="Pfam" id="PF01321"/>
    </source>
</evidence>
<evidence type="ECO:0000259" key="4">
    <source>
        <dbReference type="Pfam" id="PF00557"/>
    </source>
</evidence>
<reference evidence="6" key="1">
    <citation type="submission" date="2020-08" db="EMBL/GenBank/DDBJ databases">
        <title>Genome public.</title>
        <authorList>
            <person name="Liu C."/>
            <person name="Sun Q."/>
        </authorList>
    </citation>
    <scope>NUCLEOTIDE SEQUENCE</scope>
    <source>
        <strain evidence="6">H8</strain>
    </source>
</reference>